<protein>
    <submittedName>
        <fullName evidence="1">Uncharacterized protein</fullName>
    </submittedName>
</protein>
<reference evidence="1 2" key="1">
    <citation type="submission" date="2017-11" db="EMBL/GenBank/DDBJ databases">
        <title>Draft genome of actinobacteria isolated from guarana (Paullinia cupana (Mart.) Ducke.</title>
        <authorList>
            <person name="Siqueira K.A."/>
            <person name="Liotti R.G."/>
            <person name="Mendes T.A.O."/>
            <person name="Soares M.A."/>
        </authorList>
    </citation>
    <scope>NUCLEOTIDE SEQUENCE [LARGE SCALE GENOMIC DNA]</scope>
    <source>
        <strain evidence="1 2">193</strain>
    </source>
</reference>
<evidence type="ECO:0000313" key="2">
    <source>
        <dbReference type="Proteomes" id="UP000270471"/>
    </source>
</evidence>
<keyword evidence="2" id="KW-1185">Reference proteome</keyword>
<dbReference type="EMBL" id="PENI01000047">
    <property type="protein sequence ID" value="RMB80108.1"/>
    <property type="molecule type" value="Genomic_DNA"/>
</dbReference>
<gene>
    <name evidence="1" type="ORF">CTZ28_41915</name>
</gene>
<name>A0A3M0HVK0_9ACTN</name>
<dbReference type="OrthoDB" id="4243055at2"/>
<evidence type="ECO:0000313" key="1">
    <source>
        <dbReference type="EMBL" id="RMB80108.1"/>
    </source>
</evidence>
<comment type="caution">
    <text evidence="1">The sequence shown here is derived from an EMBL/GenBank/DDBJ whole genome shotgun (WGS) entry which is preliminary data.</text>
</comment>
<dbReference type="Proteomes" id="UP000270471">
    <property type="component" value="Unassembled WGS sequence"/>
</dbReference>
<accession>A0A3M0HVK0</accession>
<proteinExistence type="predicted"/>
<sequence>MVEAGAERVSDGIHTEPTLSTGKTYRLNLICFGSGSARLTVTPESKETPVPCDQSLIQQRLTADKPVRIDVNGTKGSSGMIAWQIDAI</sequence>
<dbReference type="AlphaFoldDB" id="A0A3M0HVK0"/>
<organism evidence="1 2">
    <name type="scientific">Streptomyces shenzhenensis</name>
    <dbReference type="NCBI Taxonomy" id="943815"/>
    <lineage>
        <taxon>Bacteria</taxon>
        <taxon>Bacillati</taxon>
        <taxon>Actinomycetota</taxon>
        <taxon>Actinomycetes</taxon>
        <taxon>Kitasatosporales</taxon>
        <taxon>Streptomycetaceae</taxon>
        <taxon>Streptomyces</taxon>
    </lineage>
</organism>